<organism evidence="2 3">
    <name type="scientific">Glaciihabitans tibetensis</name>
    <dbReference type="NCBI Taxonomy" id="1266600"/>
    <lineage>
        <taxon>Bacteria</taxon>
        <taxon>Bacillati</taxon>
        <taxon>Actinomycetota</taxon>
        <taxon>Actinomycetes</taxon>
        <taxon>Micrococcales</taxon>
        <taxon>Microbacteriaceae</taxon>
        <taxon>Glaciihabitans</taxon>
    </lineage>
</organism>
<gene>
    <name evidence="2" type="ORF">B0I08_101545</name>
</gene>
<dbReference type="Gene3D" id="3.90.550.10">
    <property type="entry name" value="Spore Coat Polysaccharide Biosynthesis Protein SpsA, Chain A"/>
    <property type="match status" value="1"/>
</dbReference>
<dbReference type="InterPro" id="IPR050834">
    <property type="entry name" value="Glycosyltransf_2"/>
</dbReference>
<proteinExistence type="predicted"/>
<dbReference type="GO" id="GO:0016740">
    <property type="term" value="F:transferase activity"/>
    <property type="evidence" value="ECO:0007669"/>
    <property type="project" value="UniProtKB-KW"/>
</dbReference>
<dbReference type="InterPro" id="IPR029044">
    <property type="entry name" value="Nucleotide-diphossugar_trans"/>
</dbReference>
<keyword evidence="3" id="KW-1185">Reference proteome</keyword>
<dbReference type="Proteomes" id="UP000237983">
    <property type="component" value="Unassembled WGS sequence"/>
</dbReference>
<dbReference type="InterPro" id="IPR001173">
    <property type="entry name" value="Glyco_trans_2-like"/>
</dbReference>
<reference evidence="2 3" key="1">
    <citation type="submission" date="2018-03" db="EMBL/GenBank/DDBJ databases">
        <title>Genomic Encyclopedia of Type Strains, Phase III (KMG-III): the genomes of soil and plant-associated and newly described type strains.</title>
        <authorList>
            <person name="Whitman W."/>
        </authorList>
    </citation>
    <scope>NUCLEOTIDE SEQUENCE [LARGE SCALE GENOMIC DNA]</scope>
    <source>
        <strain evidence="2 3">CGMCC 1.12484</strain>
    </source>
</reference>
<protein>
    <submittedName>
        <fullName evidence="2">Glycosyl transferase family 2</fullName>
    </submittedName>
</protein>
<dbReference type="CDD" id="cd00761">
    <property type="entry name" value="Glyco_tranf_GTA_type"/>
    <property type="match status" value="1"/>
</dbReference>
<name>A0A2T0VJK0_9MICO</name>
<dbReference type="PANTHER" id="PTHR43685">
    <property type="entry name" value="GLYCOSYLTRANSFERASE"/>
    <property type="match status" value="1"/>
</dbReference>
<dbReference type="EMBL" id="PVTL01000001">
    <property type="protein sequence ID" value="PRY70410.1"/>
    <property type="molecule type" value="Genomic_DNA"/>
</dbReference>
<evidence type="ECO:0000313" key="2">
    <source>
        <dbReference type="EMBL" id="PRY70410.1"/>
    </source>
</evidence>
<evidence type="ECO:0000313" key="3">
    <source>
        <dbReference type="Proteomes" id="UP000237983"/>
    </source>
</evidence>
<keyword evidence="2" id="KW-0808">Transferase</keyword>
<dbReference type="AlphaFoldDB" id="A0A2T0VJK0"/>
<dbReference type="PANTHER" id="PTHR43685:SF2">
    <property type="entry name" value="GLYCOSYLTRANSFERASE 2-LIKE DOMAIN-CONTAINING PROTEIN"/>
    <property type="match status" value="1"/>
</dbReference>
<sequence length="421" mass="45548">MISPAMPRSGAPEWPSARWVGAVDASDLVGATRVRLRDSDGYAHARFLVRSGVVVHGFVDVPVASGWVDVTELTSAIARLSAPPATTRPALDAPLPSITVLVCTRDRADQLRTSLAAILRLDYPRFNVVVVDNASRTSATRDLLEAEFSDPRIELVEEPVAGLSRARNTGLLLATGDIVAFTDDDVVVDPHWLRQLAGAYAAEPGIDCVSGLVPSGELRTRVQGYFDDRVTWSKSIQPRIYSIHAPPADLPMFPFCVGQYGTGANFSLRRSAALELGGFDTAFGVGTRTGGGEDLDMFTRVLLSGRSLAVAPSAIVWHRHRDDITELKKQAKGYGTGLGSWLTKLILSPRTLPIVLVRAPRALVRLVSIAWRKPAVSVVESAGPADEFDRAIARVGWVELASVARGPWLFLRQRLAGERTM</sequence>
<feature type="domain" description="Glycosyltransferase 2-like" evidence="1">
    <location>
        <begin position="99"/>
        <end position="234"/>
    </location>
</feature>
<accession>A0A2T0VJK0</accession>
<comment type="caution">
    <text evidence="2">The sequence shown here is derived from an EMBL/GenBank/DDBJ whole genome shotgun (WGS) entry which is preliminary data.</text>
</comment>
<dbReference type="SUPFAM" id="SSF53448">
    <property type="entry name" value="Nucleotide-diphospho-sugar transferases"/>
    <property type="match status" value="1"/>
</dbReference>
<dbReference type="Pfam" id="PF00535">
    <property type="entry name" value="Glycos_transf_2"/>
    <property type="match status" value="1"/>
</dbReference>
<evidence type="ECO:0000259" key="1">
    <source>
        <dbReference type="Pfam" id="PF00535"/>
    </source>
</evidence>
<dbReference type="RefSeq" id="WP_219905595.1">
    <property type="nucleotide sequence ID" value="NZ_PVTL01000001.1"/>
</dbReference>